<protein>
    <recommendedName>
        <fullName evidence="1">N-acetyltransferase domain-containing protein</fullName>
    </recommendedName>
</protein>
<dbReference type="Pfam" id="PF13302">
    <property type="entry name" value="Acetyltransf_3"/>
    <property type="match status" value="1"/>
</dbReference>
<proteinExistence type="predicted"/>
<dbReference type="InterPro" id="IPR000182">
    <property type="entry name" value="GNAT_dom"/>
</dbReference>
<dbReference type="EMBL" id="MAEI02000001">
    <property type="protein sequence ID" value="MEO1780903.1"/>
    <property type="molecule type" value="Genomic_DNA"/>
</dbReference>
<dbReference type="Proteomes" id="UP001429357">
    <property type="component" value="Unassembled WGS sequence"/>
</dbReference>
<sequence>METARLRLRRFTPEDGPAIHGYLSDERVVAYEPYPPQTLAECQKIAQQRSQSQTMWAVCLKDSGQLIGNVYLAEQDYQNWEVGYVFHFDFQKQGYATEAVRELIAWAFAEGHAQRIFAQCNPKNTNSWRLLERLGFQREGHLRKNIYFERSEAGTPLWLDTLVYGLLEGELQG</sequence>
<name>A0ABV0EYL0_9ENTE</name>
<dbReference type="InterPro" id="IPR051531">
    <property type="entry name" value="N-acetyltransferase"/>
</dbReference>
<dbReference type="PROSITE" id="PS51186">
    <property type="entry name" value="GNAT"/>
    <property type="match status" value="1"/>
</dbReference>
<comment type="caution">
    <text evidence="2">The sequence shown here is derived from an EMBL/GenBank/DDBJ whole genome shotgun (WGS) entry which is preliminary data.</text>
</comment>
<dbReference type="InterPro" id="IPR016181">
    <property type="entry name" value="Acyl_CoA_acyltransferase"/>
</dbReference>
<evidence type="ECO:0000259" key="1">
    <source>
        <dbReference type="PROSITE" id="PS51186"/>
    </source>
</evidence>
<dbReference type="RefSeq" id="WP_161870534.1">
    <property type="nucleotide sequence ID" value="NZ_JBMRGR010000009.1"/>
</dbReference>
<dbReference type="Gene3D" id="3.40.630.30">
    <property type="match status" value="1"/>
</dbReference>
<keyword evidence="3" id="KW-1185">Reference proteome</keyword>
<feature type="domain" description="N-acetyltransferase" evidence="1">
    <location>
        <begin position="6"/>
        <end position="154"/>
    </location>
</feature>
<organism evidence="2 3">
    <name type="scientific">Enterococcus diestrammenae</name>
    <dbReference type="NCBI Taxonomy" id="1155073"/>
    <lineage>
        <taxon>Bacteria</taxon>
        <taxon>Bacillati</taxon>
        <taxon>Bacillota</taxon>
        <taxon>Bacilli</taxon>
        <taxon>Lactobacillales</taxon>
        <taxon>Enterococcaceae</taxon>
        <taxon>Enterococcus</taxon>
    </lineage>
</organism>
<accession>A0ABV0EYL0</accession>
<evidence type="ECO:0000313" key="2">
    <source>
        <dbReference type="EMBL" id="MEO1780903.1"/>
    </source>
</evidence>
<dbReference type="SUPFAM" id="SSF55729">
    <property type="entry name" value="Acyl-CoA N-acyltransferases (Nat)"/>
    <property type="match status" value="1"/>
</dbReference>
<gene>
    <name evidence="2" type="ORF">BAU18_000481</name>
</gene>
<dbReference type="PANTHER" id="PTHR43792">
    <property type="entry name" value="GNAT FAMILY, PUTATIVE (AFU_ORTHOLOGUE AFUA_3G00765)-RELATED-RELATED"/>
    <property type="match status" value="1"/>
</dbReference>
<evidence type="ECO:0000313" key="3">
    <source>
        <dbReference type="Proteomes" id="UP001429357"/>
    </source>
</evidence>
<reference evidence="2" key="1">
    <citation type="submission" date="2016-06" db="EMBL/GenBank/DDBJ databases">
        <authorList>
            <person name="Van Tyne D."/>
        </authorList>
    </citation>
    <scope>NUCLEOTIDE SEQUENCE</scope>
    <source>
        <strain evidence="2">JM9A</strain>
    </source>
</reference>
<reference evidence="2" key="2">
    <citation type="submission" date="2024-02" db="EMBL/GenBank/DDBJ databases">
        <title>The Genome Sequence of Enterococcus diestrammenae JM9A.</title>
        <authorList>
            <person name="Earl A."/>
            <person name="Manson A."/>
            <person name="Gilmore M."/>
            <person name="Sanders J."/>
            <person name="Shea T."/>
            <person name="Howe W."/>
            <person name="Livny J."/>
            <person name="Cuomo C."/>
            <person name="Neafsey D."/>
            <person name="Birren B."/>
        </authorList>
    </citation>
    <scope>NUCLEOTIDE SEQUENCE</scope>
    <source>
        <strain evidence="2">JM9A</strain>
    </source>
</reference>
<dbReference type="CDD" id="cd04301">
    <property type="entry name" value="NAT_SF"/>
    <property type="match status" value="1"/>
</dbReference>